<name>A0AAU7FE61_9NEIS</name>
<organism evidence="1">
    <name type="scientific">Chitinibacter mangrovi</name>
    <dbReference type="NCBI Taxonomy" id="3153927"/>
    <lineage>
        <taxon>Bacteria</taxon>
        <taxon>Pseudomonadati</taxon>
        <taxon>Pseudomonadota</taxon>
        <taxon>Betaproteobacteria</taxon>
        <taxon>Neisseriales</taxon>
        <taxon>Chitinibacteraceae</taxon>
        <taxon>Chitinibacter</taxon>
    </lineage>
</organism>
<dbReference type="KEGG" id="cmav:ABHF33_07165"/>
<evidence type="ECO:0008006" key="2">
    <source>
        <dbReference type="Google" id="ProtNLM"/>
    </source>
</evidence>
<gene>
    <name evidence="1" type="ORF">ABHF33_07165</name>
</gene>
<evidence type="ECO:0000313" key="1">
    <source>
        <dbReference type="EMBL" id="XBM02041.1"/>
    </source>
</evidence>
<dbReference type="EMBL" id="CP157355">
    <property type="protein sequence ID" value="XBM02041.1"/>
    <property type="molecule type" value="Genomic_DNA"/>
</dbReference>
<accession>A0AAU7FE61</accession>
<dbReference type="RefSeq" id="WP_348946309.1">
    <property type="nucleotide sequence ID" value="NZ_CP157355.1"/>
</dbReference>
<sequence>MGRRSTKDILDKLKYPKPCGLEVRNPVGDKMVEDSTLYDYYIKGCQIIRKASKQMGYPDGEIAKPMEIAKWFDDYRVNISSNLFRTMKQRILMVIYFLCENKSFTDCEEAIKTIKACTSTGVIRNTKKVLAKKDLDKIMAKFNEEIRIRTVKDYKTKDRIILLRDSFLASLLTGLRPCEWYDAELNDEKNQLIVLNAKEDENREGGKYRVLNLEDFTEEEGDLVSRVCKNFDKIRRAKVRLMLFNKIKLEIIKEKEEQGIDCKKISKDTMNAWANSRYEEFRHMLQQLSSKELEDLTEFEMNIFNEYLDIEKKARDNLSMSMSRDMGKISRDALGFRESYPVRYSARHQFKINQKKAGYCKNVRAALMGNASNEAEGVSDFRLPSLAK</sequence>
<proteinExistence type="predicted"/>
<dbReference type="AlphaFoldDB" id="A0AAU7FE61"/>
<protein>
    <recommendedName>
        <fullName evidence="2">Phage integrase SAM-like domain-containing protein</fullName>
    </recommendedName>
</protein>
<reference evidence="1" key="1">
    <citation type="submission" date="2024-05" db="EMBL/GenBank/DDBJ databases">
        <authorList>
            <person name="Yang L."/>
            <person name="Pan L."/>
        </authorList>
    </citation>
    <scope>NUCLEOTIDE SEQUENCE</scope>
    <source>
        <strain evidence="1">FCG-7</strain>
    </source>
</reference>